<evidence type="ECO:0000313" key="1">
    <source>
        <dbReference type="EMBL" id="TVS90019.1"/>
    </source>
</evidence>
<dbReference type="AlphaFoldDB" id="A0A557XVF9"/>
<organism evidence="1 2">
    <name type="scientific">Mycobacterium helveticum</name>
    <dbReference type="NCBI Taxonomy" id="2592811"/>
    <lineage>
        <taxon>Bacteria</taxon>
        <taxon>Bacillati</taxon>
        <taxon>Actinomycetota</taxon>
        <taxon>Actinomycetes</taxon>
        <taxon>Mycobacteriales</taxon>
        <taxon>Mycobacteriaceae</taxon>
        <taxon>Mycobacterium</taxon>
    </lineage>
</organism>
<accession>A0A557XVF9</accession>
<keyword evidence="2" id="KW-1185">Reference proteome</keyword>
<comment type="caution">
    <text evidence="1">The sequence shown here is derived from an EMBL/GenBank/DDBJ whole genome shotgun (WGS) entry which is preliminary data.</text>
</comment>
<proteinExistence type="predicted"/>
<dbReference type="Proteomes" id="UP000320513">
    <property type="component" value="Unassembled WGS sequence"/>
</dbReference>
<dbReference type="RefSeq" id="WP_144951084.1">
    <property type="nucleotide sequence ID" value="NZ_VMQU01000036.1"/>
</dbReference>
<name>A0A557XVF9_9MYCO</name>
<protein>
    <submittedName>
        <fullName evidence="1">Uncharacterized protein</fullName>
    </submittedName>
</protein>
<evidence type="ECO:0000313" key="2">
    <source>
        <dbReference type="Proteomes" id="UP000320513"/>
    </source>
</evidence>
<gene>
    <name evidence="1" type="ORF">FPZ47_10805</name>
</gene>
<dbReference type="EMBL" id="VMQU01000036">
    <property type="protein sequence ID" value="TVS90019.1"/>
    <property type="molecule type" value="Genomic_DNA"/>
</dbReference>
<sequence length="136" mass="14998">MARRMDRTAAGGGQRAMIPGAYEIVREYRAKEKTRWAGLPEDPVRDEEGRLALHFHGKMYRLMQSAHPALVPVWALRGYQTFAAEAAGVDWLGDCGDVVLLHPNDEIEPTSQGCGATYFTREGWEAAGNKPLLAGN</sequence>
<reference evidence="1 2" key="1">
    <citation type="submission" date="2019-07" db="EMBL/GenBank/DDBJ databases">
        <title>New Mycobacterium species.</title>
        <authorList>
            <person name="Tortoli E."/>
            <person name="Ghielmetti G."/>
            <person name="Friedel U."/>
            <person name="Trovato A."/>
        </authorList>
    </citation>
    <scope>NUCLEOTIDE SEQUENCE [LARGE SCALE GENOMIC DNA]</scope>
    <source>
        <strain evidence="1 2">16-83</strain>
    </source>
</reference>